<evidence type="ECO:0000256" key="3">
    <source>
        <dbReference type="ARBA" id="ARBA00022598"/>
    </source>
</evidence>
<name>A0ABW5DJX2_9PROT</name>
<comment type="caution">
    <text evidence="11">The sequence shown here is derived from an EMBL/GenBank/DDBJ whole genome shotgun (WGS) entry which is preliminary data.</text>
</comment>
<protein>
    <recommendedName>
        <fullName evidence="2">3'-phosphate/5'-hydroxy nucleic acid ligase</fullName>
        <ecNumber evidence="2">6.5.1.8</ecNumber>
    </recommendedName>
</protein>
<dbReference type="GO" id="GO:0016874">
    <property type="term" value="F:ligase activity"/>
    <property type="evidence" value="ECO:0007669"/>
    <property type="project" value="UniProtKB-KW"/>
</dbReference>
<dbReference type="NCBIfam" id="TIGR03073">
    <property type="entry name" value="release_rtcB"/>
    <property type="match status" value="1"/>
</dbReference>
<evidence type="ECO:0000256" key="5">
    <source>
        <dbReference type="ARBA" id="ARBA00022741"/>
    </source>
</evidence>
<evidence type="ECO:0000256" key="8">
    <source>
        <dbReference type="ARBA" id="ARBA00023211"/>
    </source>
</evidence>
<gene>
    <name evidence="11" type="ORF">ACFSM5_00865</name>
</gene>
<dbReference type="InterPro" id="IPR017510">
    <property type="entry name" value="RtcB2"/>
</dbReference>
<feature type="compositionally biased region" description="Basic and acidic residues" evidence="10">
    <location>
        <begin position="378"/>
        <end position="399"/>
    </location>
</feature>
<keyword evidence="7" id="KW-0342">GTP-binding</keyword>
<dbReference type="Proteomes" id="UP001597295">
    <property type="component" value="Unassembled WGS sequence"/>
</dbReference>
<evidence type="ECO:0000256" key="4">
    <source>
        <dbReference type="ARBA" id="ARBA00022723"/>
    </source>
</evidence>
<keyword evidence="8" id="KW-0464">Manganese</keyword>
<dbReference type="Pfam" id="PF01139">
    <property type="entry name" value="RtcB"/>
    <property type="match status" value="2"/>
</dbReference>
<dbReference type="RefSeq" id="WP_379874149.1">
    <property type="nucleotide sequence ID" value="NZ_JBHUIP010000001.1"/>
</dbReference>
<sequence>MGNPIIVERGPGVRVVASPSTWIEGEALRQLDQTATLPGMRQTVGMPDLHPGKGNPVGAAFLSEGLFYPALVGSDIGCGMSLWQSDLPVKKARPDKLAARLEGLDTPWEGDIAAWLAERDLPSGEFDDSLGTPGFGNHFAEIQAVHSIEDAGRFAASGLDADSLCVLVHTGSRGLGEAILRRHLTAHGAGGVAEGSEAASAYLTAHDQAVRWAEANRDLVAHRVLTAIGAKGRRLLDVCHNGVTASCGCWLHRKGAAPSDKGLVVIPGSRGALSYLVDPVREREEALWSLAHGAGRKMARHEAKGKLRNLYRREDLDRNAYGGRIVCGSEQLLWEEAPEAYKDVDQVVGDLADAGLLTIVAAFRPLVTFKASSQQSSGREKAAEHRNRREHRKLKEQSR</sequence>
<dbReference type="PANTHER" id="PTHR11118">
    <property type="entry name" value="RNA-SPLICING LIGASE RTCB HOMOLOG"/>
    <property type="match status" value="1"/>
</dbReference>
<keyword evidence="3 11" id="KW-0436">Ligase</keyword>
<evidence type="ECO:0000256" key="2">
    <source>
        <dbReference type="ARBA" id="ARBA00012726"/>
    </source>
</evidence>
<dbReference type="InterPro" id="IPR001233">
    <property type="entry name" value="RtcB"/>
</dbReference>
<keyword evidence="6" id="KW-0692">RNA repair</keyword>
<dbReference type="PANTHER" id="PTHR11118:SF1">
    <property type="entry name" value="RNA-SPLICING LIGASE RTCB HOMOLOG"/>
    <property type="match status" value="1"/>
</dbReference>
<comment type="cofactor">
    <cofactor evidence="1">
        <name>Mn(2+)</name>
        <dbReference type="ChEBI" id="CHEBI:29035"/>
    </cofactor>
</comment>
<keyword evidence="4" id="KW-0479">Metal-binding</keyword>
<evidence type="ECO:0000313" key="11">
    <source>
        <dbReference type="EMBL" id="MFD2261418.1"/>
    </source>
</evidence>
<keyword evidence="12" id="KW-1185">Reference proteome</keyword>
<evidence type="ECO:0000256" key="7">
    <source>
        <dbReference type="ARBA" id="ARBA00023134"/>
    </source>
</evidence>
<evidence type="ECO:0000256" key="1">
    <source>
        <dbReference type="ARBA" id="ARBA00001936"/>
    </source>
</evidence>
<evidence type="ECO:0000256" key="6">
    <source>
        <dbReference type="ARBA" id="ARBA00022800"/>
    </source>
</evidence>
<dbReference type="Gene3D" id="3.90.1860.10">
    <property type="entry name" value="tRNA-splicing ligase RtcB"/>
    <property type="match status" value="1"/>
</dbReference>
<dbReference type="NCBIfam" id="NF007153">
    <property type="entry name" value="PRK09588.1"/>
    <property type="match status" value="1"/>
</dbReference>
<organism evidence="11 12">
    <name type="scientific">Lacibacterium aquatile</name>
    <dbReference type="NCBI Taxonomy" id="1168082"/>
    <lineage>
        <taxon>Bacteria</taxon>
        <taxon>Pseudomonadati</taxon>
        <taxon>Pseudomonadota</taxon>
        <taxon>Alphaproteobacteria</taxon>
        <taxon>Rhodospirillales</taxon>
        <taxon>Rhodospirillaceae</taxon>
    </lineage>
</organism>
<dbReference type="InterPro" id="IPR036025">
    <property type="entry name" value="RtcB-like_sf"/>
</dbReference>
<proteinExistence type="predicted"/>
<keyword evidence="5" id="KW-0547">Nucleotide-binding</keyword>
<reference evidence="12" key="1">
    <citation type="journal article" date="2019" name="Int. J. Syst. Evol. Microbiol.">
        <title>The Global Catalogue of Microorganisms (GCM) 10K type strain sequencing project: providing services to taxonomists for standard genome sequencing and annotation.</title>
        <authorList>
            <consortium name="The Broad Institute Genomics Platform"/>
            <consortium name="The Broad Institute Genome Sequencing Center for Infectious Disease"/>
            <person name="Wu L."/>
            <person name="Ma J."/>
        </authorList>
    </citation>
    <scope>NUCLEOTIDE SEQUENCE [LARGE SCALE GENOMIC DNA]</scope>
    <source>
        <strain evidence="12">CGMCC 1.19062</strain>
    </source>
</reference>
<evidence type="ECO:0000256" key="9">
    <source>
        <dbReference type="ARBA" id="ARBA00047746"/>
    </source>
</evidence>
<accession>A0ABW5DJX2</accession>
<dbReference type="EC" id="6.5.1.8" evidence="2"/>
<evidence type="ECO:0000313" key="12">
    <source>
        <dbReference type="Proteomes" id="UP001597295"/>
    </source>
</evidence>
<feature type="region of interest" description="Disordered" evidence="10">
    <location>
        <begin position="371"/>
        <end position="399"/>
    </location>
</feature>
<evidence type="ECO:0000256" key="10">
    <source>
        <dbReference type="SAM" id="MobiDB-lite"/>
    </source>
</evidence>
<comment type="catalytic activity">
    <reaction evidence="9">
        <text>a 3'-end 3'-phospho-ribonucleotide-RNA + a 5'-end dephospho-ribonucleoside-RNA + GTP = a ribonucleotidyl-ribonucleotide-RNA + GMP + diphosphate</text>
        <dbReference type="Rhea" id="RHEA:68076"/>
        <dbReference type="Rhea" id="RHEA-COMP:10463"/>
        <dbReference type="Rhea" id="RHEA-COMP:13936"/>
        <dbReference type="Rhea" id="RHEA-COMP:17355"/>
        <dbReference type="ChEBI" id="CHEBI:33019"/>
        <dbReference type="ChEBI" id="CHEBI:37565"/>
        <dbReference type="ChEBI" id="CHEBI:58115"/>
        <dbReference type="ChEBI" id="CHEBI:83062"/>
        <dbReference type="ChEBI" id="CHEBI:138284"/>
        <dbReference type="ChEBI" id="CHEBI:173118"/>
        <dbReference type="EC" id="6.5.1.8"/>
    </reaction>
</comment>
<dbReference type="EMBL" id="JBHUIP010000001">
    <property type="protein sequence ID" value="MFD2261418.1"/>
    <property type="molecule type" value="Genomic_DNA"/>
</dbReference>
<dbReference type="SUPFAM" id="SSF103365">
    <property type="entry name" value="Hypothetical protein PH1602"/>
    <property type="match status" value="1"/>
</dbReference>